<dbReference type="Proteomes" id="UP000805193">
    <property type="component" value="Unassembled WGS sequence"/>
</dbReference>
<evidence type="ECO:0000313" key="1">
    <source>
        <dbReference type="EMBL" id="KAG0410505.1"/>
    </source>
</evidence>
<name>A0AC60NTR0_IXOPE</name>
<keyword evidence="2" id="KW-1185">Reference proteome</keyword>
<proteinExistence type="predicted"/>
<reference evidence="1 2" key="1">
    <citation type="journal article" date="2020" name="Cell">
        <title>Large-Scale Comparative Analyses of Tick Genomes Elucidate Their Genetic Diversity and Vector Capacities.</title>
        <authorList>
            <consortium name="Tick Genome and Microbiome Consortium (TIGMIC)"/>
            <person name="Jia N."/>
            <person name="Wang J."/>
            <person name="Shi W."/>
            <person name="Du L."/>
            <person name="Sun Y."/>
            <person name="Zhan W."/>
            <person name="Jiang J.F."/>
            <person name="Wang Q."/>
            <person name="Zhang B."/>
            <person name="Ji P."/>
            <person name="Bell-Sakyi L."/>
            <person name="Cui X.M."/>
            <person name="Yuan T.T."/>
            <person name="Jiang B.G."/>
            <person name="Yang W.F."/>
            <person name="Lam T.T."/>
            <person name="Chang Q.C."/>
            <person name="Ding S.J."/>
            <person name="Wang X.J."/>
            <person name="Zhu J.G."/>
            <person name="Ruan X.D."/>
            <person name="Zhao L."/>
            <person name="Wei J.T."/>
            <person name="Ye R.Z."/>
            <person name="Que T.C."/>
            <person name="Du C.H."/>
            <person name="Zhou Y.H."/>
            <person name="Cheng J.X."/>
            <person name="Dai P.F."/>
            <person name="Guo W.B."/>
            <person name="Han X.H."/>
            <person name="Huang E.J."/>
            <person name="Li L.F."/>
            <person name="Wei W."/>
            <person name="Gao Y.C."/>
            <person name="Liu J.Z."/>
            <person name="Shao H.Z."/>
            <person name="Wang X."/>
            <person name="Wang C.C."/>
            <person name="Yang T.C."/>
            <person name="Huo Q.B."/>
            <person name="Li W."/>
            <person name="Chen H.Y."/>
            <person name="Chen S.E."/>
            <person name="Zhou L.G."/>
            <person name="Ni X.B."/>
            <person name="Tian J.H."/>
            <person name="Sheng Y."/>
            <person name="Liu T."/>
            <person name="Pan Y.S."/>
            <person name="Xia L.Y."/>
            <person name="Li J."/>
            <person name="Zhao F."/>
            <person name="Cao W.C."/>
        </authorList>
    </citation>
    <scope>NUCLEOTIDE SEQUENCE [LARGE SCALE GENOMIC DNA]</scope>
    <source>
        <strain evidence="1">Iper-2018</strain>
    </source>
</reference>
<accession>A0AC60NTR0</accession>
<dbReference type="EMBL" id="JABSTQ010011516">
    <property type="protein sequence ID" value="KAG0410505.1"/>
    <property type="molecule type" value="Genomic_DNA"/>
</dbReference>
<protein>
    <submittedName>
        <fullName evidence="1">Uncharacterized protein</fullName>
    </submittedName>
</protein>
<gene>
    <name evidence="1" type="ORF">HPB47_012363</name>
</gene>
<comment type="caution">
    <text evidence="1">The sequence shown here is derived from an EMBL/GenBank/DDBJ whole genome shotgun (WGS) entry which is preliminary data.</text>
</comment>
<evidence type="ECO:0000313" key="2">
    <source>
        <dbReference type="Proteomes" id="UP000805193"/>
    </source>
</evidence>
<organism evidence="1 2">
    <name type="scientific">Ixodes persulcatus</name>
    <name type="common">Taiga tick</name>
    <dbReference type="NCBI Taxonomy" id="34615"/>
    <lineage>
        <taxon>Eukaryota</taxon>
        <taxon>Metazoa</taxon>
        <taxon>Ecdysozoa</taxon>
        <taxon>Arthropoda</taxon>
        <taxon>Chelicerata</taxon>
        <taxon>Arachnida</taxon>
        <taxon>Acari</taxon>
        <taxon>Parasitiformes</taxon>
        <taxon>Ixodida</taxon>
        <taxon>Ixodoidea</taxon>
        <taxon>Ixodidae</taxon>
        <taxon>Ixodinae</taxon>
        <taxon>Ixodes</taxon>
    </lineage>
</organism>
<sequence>MTVAPNRKTSVPPREDPAPPSDLGGGLLRDPRFQTFLAKIRFRQFPSSRRSHMPWEKSKARAANEGPRFPLAPRASWVPVWLSGRGPPCRGRGAGPSGSKPAAGPLSPGGWWRHLVVHPCSSSHAMFRKTRSLGFSPHRRLQ</sequence>